<dbReference type="Proteomes" id="UP000004946">
    <property type="component" value="Chromosome"/>
</dbReference>
<feature type="transmembrane region" description="Helical" evidence="1">
    <location>
        <begin position="207"/>
        <end position="226"/>
    </location>
</feature>
<reference evidence="2 3" key="1">
    <citation type="submission" date="2010-12" db="EMBL/GenBank/DDBJ databases">
        <authorList>
            <person name="Muzny D."/>
            <person name="Qin X."/>
            <person name="Buhay C."/>
            <person name="Dugan-Rocha S."/>
            <person name="Ding Y."/>
            <person name="Chen G."/>
            <person name="Hawes A."/>
            <person name="Holder M."/>
            <person name="Jhangiani S."/>
            <person name="Johnson A."/>
            <person name="Khan Z."/>
            <person name="Li Z."/>
            <person name="Liu W."/>
            <person name="Liu X."/>
            <person name="Perez L."/>
            <person name="Shen H."/>
            <person name="Wang Q."/>
            <person name="Watt J."/>
            <person name="Xi L."/>
            <person name="Xin Y."/>
            <person name="Zhou J."/>
            <person name="Deng J."/>
            <person name="Jiang H."/>
            <person name="Liu Y."/>
            <person name="Qu J."/>
            <person name="Song X.-Z."/>
            <person name="Zhang L."/>
            <person name="Villasana D."/>
            <person name="Johnson A."/>
            <person name="Liu J."/>
            <person name="Liyanage D."/>
            <person name="Lorensuhewa L."/>
            <person name="Robinson T."/>
            <person name="Song A."/>
            <person name="Song B.-B."/>
            <person name="Dinh H."/>
            <person name="Thornton R."/>
            <person name="Coyle M."/>
            <person name="Francisco L."/>
            <person name="Jackson L."/>
            <person name="Javaid M."/>
            <person name="Korchina V."/>
            <person name="Kovar C."/>
            <person name="Mata R."/>
            <person name="Mathew T."/>
            <person name="Ngo R."/>
            <person name="Nguyen L."/>
            <person name="Nguyen N."/>
            <person name="Okwuonu G."/>
            <person name="Ongeri F."/>
            <person name="Pham C."/>
            <person name="Simmons D."/>
            <person name="Wilczek-Boney K."/>
            <person name="Hale W."/>
            <person name="Jakkamsetti A."/>
            <person name="Pham P."/>
            <person name="Ruth R."/>
            <person name="San Lucas F."/>
            <person name="Warren J."/>
            <person name="Zhang J."/>
            <person name="Zhao Z."/>
            <person name="Zhou C."/>
            <person name="Zhu D."/>
            <person name="Lee S."/>
            <person name="Bess C."/>
            <person name="Blankenburg K."/>
            <person name="Forbes L."/>
            <person name="Fu Q."/>
            <person name="Gubbala S."/>
            <person name="Hirani K."/>
            <person name="Jayaseelan J.C."/>
            <person name="Lara F."/>
            <person name="Munidasa M."/>
            <person name="Palculict T."/>
            <person name="Patil S."/>
            <person name="Pu L.-L."/>
            <person name="Saada N."/>
            <person name="Tang L."/>
            <person name="Weissenberger G."/>
            <person name="Zhu Y."/>
            <person name="Hemphill L."/>
            <person name="Shang Y."/>
            <person name="Youmans B."/>
            <person name="Ayvaz T."/>
            <person name="Ross M."/>
            <person name="Santibanez J."/>
            <person name="Aqrawi P."/>
            <person name="Gross S."/>
            <person name="Joshi V."/>
            <person name="Fowler G."/>
            <person name="Nazareth L."/>
            <person name="Reid J."/>
            <person name="Worley K."/>
            <person name="Petrosino J."/>
            <person name="Highlander S."/>
            <person name="Gibbs R."/>
        </authorList>
    </citation>
    <scope>NUCLEOTIDE SEQUENCE [LARGE SCALE GENOMIC DNA]</scope>
    <source>
        <strain evidence="2 3">DSM 10105</strain>
    </source>
</reference>
<feature type="transmembrane region" description="Helical" evidence="1">
    <location>
        <begin position="61"/>
        <end position="80"/>
    </location>
</feature>
<feature type="transmembrane region" description="Helical" evidence="1">
    <location>
        <begin position="399"/>
        <end position="432"/>
    </location>
</feature>
<sequence length="495" mass="56524">MPRCEIPECYSINTDIQSFLKNSLPKISCWPGRCMMSQIRRFLDLQIPSTQNHLVKQLGEALFLIAFFVFTFNSWLGLTGNKTLLFLDLNHFKKICYGIVLICLCTKAVLQKYKVKHLLLLGLAGGLLAISSRYSSSKTLVWIFLFILTAQGLSLISLAFILIVSLILIGILTFGRYASGTISDFILNASGSRGIRHSMGFTHPNTLAIYLFTICLVCLTLKRWAVRWFDAITCLILALFTYRITGSRTSTICFFVIILVIFYLLVIQPKLKPNFKVRFEKTITSLIAALSLAIAFFSIIALFLFNPKIRFWSITDSLSSGRFHLMHSYYEKYGLTLLGNNYSKAPAQSYSLHGEPIRFVVDNLFARLILQNGILIGSAGIAILLYCEWKLLKAPKTIFISYSLFIIIGLMEALCLWLYVDFFVLAIASIIYSQNPDYLNSTNSILERVWLYRFLTGRPYRQHGRHHPPIKTHFPRNFNHRQENNLFHPAHASKN</sequence>
<protein>
    <recommendedName>
        <fullName evidence="4">O-antigen polymerase</fullName>
    </recommendedName>
</protein>
<gene>
    <name evidence="2" type="ORF">HMPREF0620_1464</name>
</gene>
<evidence type="ECO:0000313" key="2">
    <source>
        <dbReference type="EMBL" id="EFT82779.1"/>
    </source>
</evidence>
<keyword evidence="1" id="KW-0812">Transmembrane</keyword>
<feature type="transmembrane region" description="Helical" evidence="1">
    <location>
        <begin position="364"/>
        <end position="387"/>
    </location>
</feature>
<feature type="transmembrane region" description="Helical" evidence="1">
    <location>
        <begin position="92"/>
        <end position="110"/>
    </location>
</feature>
<feature type="transmembrane region" description="Helical" evidence="1">
    <location>
        <begin position="117"/>
        <end position="135"/>
    </location>
</feature>
<accession>E6K1Z1</accession>
<feature type="transmembrane region" description="Helical" evidence="1">
    <location>
        <begin position="286"/>
        <end position="305"/>
    </location>
</feature>
<dbReference type="HOGENOM" id="CLU_550773_0_0_11"/>
<keyword evidence="1" id="KW-0472">Membrane</keyword>
<keyword evidence="1" id="KW-1133">Transmembrane helix</keyword>
<name>E6K1Z1_PARDN</name>
<feature type="transmembrane region" description="Helical" evidence="1">
    <location>
        <begin position="246"/>
        <end position="266"/>
    </location>
</feature>
<evidence type="ECO:0008006" key="4">
    <source>
        <dbReference type="Google" id="ProtNLM"/>
    </source>
</evidence>
<dbReference type="AlphaFoldDB" id="E6K1Z1"/>
<evidence type="ECO:0000256" key="1">
    <source>
        <dbReference type="SAM" id="Phobius"/>
    </source>
</evidence>
<organism evidence="2 3">
    <name type="scientific">Parascardovia denticolens DSM 10105 = JCM 12538</name>
    <dbReference type="NCBI Taxonomy" id="864564"/>
    <lineage>
        <taxon>Bacteria</taxon>
        <taxon>Bacillati</taxon>
        <taxon>Actinomycetota</taxon>
        <taxon>Actinomycetes</taxon>
        <taxon>Bifidobacteriales</taxon>
        <taxon>Bifidobacteriaceae</taxon>
        <taxon>Parascardovia</taxon>
    </lineage>
</organism>
<proteinExistence type="predicted"/>
<dbReference type="EMBL" id="AEON01000002">
    <property type="protein sequence ID" value="EFT82779.1"/>
    <property type="molecule type" value="Genomic_DNA"/>
</dbReference>
<feature type="transmembrane region" description="Helical" evidence="1">
    <location>
        <begin position="141"/>
        <end position="174"/>
    </location>
</feature>
<keyword evidence="3" id="KW-1185">Reference proteome</keyword>
<evidence type="ECO:0000313" key="3">
    <source>
        <dbReference type="Proteomes" id="UP000004946"/>
    </source>
</evidence>
<dbReference type="eggNOG" id="ENOG5033FEM">
    <property type="taxonomic scope" value="Bacteria"/>
</dbReference>
<comment type="caution">
    <text evidence="2">The sequence shown here is derived from an EMBL/GenBank/DDBJ whole genome shotgun (WGS) entry which is preliminary data.</text>
</comment>